<dbReference type="Proteomes" id="UP000625551">
    <property type="component" value="Unassembled WGS sequence"/>
</dbReference>
<evidence type="ECO:0000313" key="4">
    <source>
        <dbReference type="EMBL" id="MBD1397981.1"/>
    </source>
</evidence>
<gene>
    <name evidence="4" type="ORF">H9Q13_12460</name>
</gene>
<dbReference type="InterPro" id="IPR011250">
    <property type="entry name" value="OMP/PagP_B-barrel"/>
</dbReference>
<dbReference type="RefSeq" id="WP_191184137.1">
    <property type="nucleotide sequence ID" value="NZ_JACXAJ010000006.1"/>
</dbReference>
<reference evidence="4 5" key="1">
    <citation type="submission" date="2020-09" db="EMBL/GenBank/DDBJ databases">
        <title>Genome sequencing and assembly of Pontibacter sp.</title>
        <authorList>
            <person name="Chhetri G."/>
        </authorList>
    </citation>
    <scope>NUCLEOTIDE SEQUENCE [LARGE SCALE GENOMIC DNA]</scope>
    <source>
        <strain evidence="4 5">JH31</strain>
    </source>
</reference>
<evidence type="ECO:0000256" key="2">
    <source>
        <dbReference type="SAM" id="Phobius"/>
    </source>
</evidence>
<keyword evidence="2" id="KW-0812">Transmembrane</keyword>
<name>A0ABR7XJ74_9BACT</name>
<feature type="domain" description="Outer membrane protein beta-barrel" evidence="3">
    <location>
        <begin position="332"/>
        <end position="523"/>
    </location>
</feature>
<evidence type="ECO:0000313" key="5">
    <source>
        <dbReference type="Proteomes" id="UP000625551"/>
    </source>
</evidence>
<proteinExistence type="predicted"/>
<keyword evidence="5" id="KW-1185">Reference proteome</keyword>
<dbReference type="EMBL" id="JACXAJ010000006">
    <property type="protein sequence ID" value="MBD1397981.1"/>
    <property type="molecule type" value="Genomic_DNA"/>
</dbReference>
<evidence type="ECO:0000256" key="1">
    <source>
        <dbReference type="SAM" id="MobiDB-lite"/>
    </source>
</evidence>
<keyword evidence="2" id="KW-0472">Membrane</keyword>
<sequence length="566" mass="61400">MSSANNQKRHTLEEEFQRRLFDAEANPAPDLWARIDHDLTVQENKGYKKSAQFYRQLAAACFVLFALTGSLLAFYYNRNLPMGASPQGIAARPEAGQASLAPVTPEAAMQAYLEQRAEPAGAAQPQTAQAIPKPGTRGVAGSEARHSAQAVAITGGQGEMGTYYNAGAGYSPFLGYSVAPTARQGKGFVSGGVPGSIGSGINGPWATSGNRYSQIISWERITITFGIESNAGQSVPQRNSGLAAESRSFVEMSEQQNAVRQQQSQQQATVLASTLNKESDKAAAHNSRDNRWSLSLAYAPGYFEQNIGLPEPSRVSSSRMGIASSSSDVNASQESFRNMSAARNEYQDMTAPAFSYTMEVKTGFKLKEKLKLLTGIGYSENTARTKSNYVVRQFWFKPRTKEQFEMSPSTIFLSSLKNDFASDSISVARTGEAFDVDYKYRYLSIPVGLQYEHGIARDWFVYVAGGVAANFMLESSVSASTNEVQAVNYSPKDEESPFRQVQMSGNASVGIGKRLTPNLTLALGPEVRNYFSTLVADPENAMAPQGRPYALGLNVALNYQLGAGRK</sequence>
<organism evidence="4 5">
    <name type="scientific">Pontibacter aquaedesilientis</name>
    <dbReference type="NCBI Taxonomy" id="2766980"/>
    <lineage>
        <taxon>Bacteria</taxon>
        <taxon>Pseudomonadati</taxon>
        <taxon>Bacteroidota</taxon>
        <taxon>Cytophagia</taxon>
        <taxon>Cytophagales</taxon>
        <taxon>Hymenobacteraceae</taxon>
        <taxon>Pontibacter</taxon>
    </lineage>
</organism>
<feature type="region of interest" description="Disordered" evidence="1">
    <location>
        <begin position="121"/>
        <end position="143"/>
    </location>
</feature>
<dbReference type="SUPFAM" id="SSF56925">
    <property type="entry name" value="OMPA-like"/>
    <property type="match status" value="1"/>
</dbReference>
<evidence type="ECO:0000259" key="3">
    <source>
        <dbReference type="Pfam" id="PF13568"/>
    </source>
</evidence>
<protein>
    <submittedName>
        <fullName evidence="4">Outer membrane beta-barrel protein</fullName>
    </submittedName>
</protein>
<keyword evidence="2" id="KW-1133">Transmembrane helix</keyword>
<accession>A0ABR7XJ74</accession>
<dbReference type="InterPro" id="IPR025665">
    <property type="entry name" value="Beta-barrel_OMP_2"/>
</dbReference>
<dbReference type="Pfam" id="PF13568">
    <property type="entry name" value="OMP_b-brl_2"/>
    <property type="match status" value="1"/>
</dbReference>
<feature type="compositionally biased region" description="Low complexity" evidence="1">
    <location>
        <begin position="121"/>
        <end position="134"/>
    </location>
</feature>
<comment type="caution">
    <text evidence="4">The sequence shown here is derived from an EMBL/GenBank/DDBJ whole genome shotgun (WGS) entry which is preliminary data.</text>
</comment>
<feature type="transmembrane region" description="Helical" evidence="2">
    <location>
        <begin position="57"/>
        <end position="76"/>
    </location>
</feature>